<accession>A0A5M8P1Y9</accession>
<feature type="active site" evidence="9">
    <location>
        <position position="179"/>
    </location>
</feature>
<dbReference type="GO" id="GO:0004190">
    <property type="term" value="F:aspartic-type endopeptidase activity"/>
    <property type="evidence" value="ECO:0007669"/>
    <property type="project" value="UniProtKB-UniRule"/>
</dbReference>
<dbReference type="NCBIfam" id="NF011369">
    <property type="entry name" value="PRK14788.1"/>
    <property type="match status" value="1"/>
</dbReference>
<keyword evidence="7 9" id="KW-1133">Transmembrane helix</keyword>
<dbReference type="PRINTS" id="PR00781">
    <property type="entry name" value="LIPOSIGPTASE"/>
</dbReference>
<comment type="subcellular location">
    <subcellularLocation>
        <location evidence="9">Cell membrane</location>
        <topology evidence="9">Multi-pass membrane protein</topology>
    </subcellularLocation>
</comment>
<dbReference type="AlphaFoldDB" id="A0A5M8P1Y9"/>
<evidence type="ECO:0000256" key="5">
    <source>
        <dbReference type="ARBA" id="ARBA00022750"/>
    </source>
</evidence>
<dbReference type="PANTHER" id="PTHR33695">
    <property type="entry name" value="LIPOPROTEIN SIGNAL PEPTIDASE"/>
    <property type="match status" value="1"/>
</dbReference>
<comment type="function">
    <text evidence="9">This protein specifically catalyzes the removal of signal peptides from prolipoproteins.</text>
</comment>
<evidence type="ECO:0000256" key="3">
    <source>
        <dbReference type="ARBA" id="ARBA00022670"/>
    </source>
</evidence>
<comment type="caution">
    <text evidence="9">Lacks conserved residue(s) required for the propagation of feature annotation.</text>
</comment>
<dbReference type="GO" id="GO:0006508">
    <property type="term" value="P:proteolysis"/>
    <property type="evidence" value="ECO:0007669"/>
    <property type="project" value="UniProtKB-KW"/>
</dbReference>
<keyword evidence="3 9" id="KW-0645">Protease</keyword>
<evidence type="ECO:0000256" key="7">
    <source>
        <dbReference type="ARBA" id="ARBA00022989"/>
    </source>
</evidence>
<name>A0A5M8P1Y9_9BACT</name>
<dbReference type="EC" id="3.4.23.36" evidence="9"/>
<keyword evidence="6 9" id="KW-0378">Hydrolase</keyword>
<dbReference type="Pfam" id="PF01252">
    <property type="entry name" value="Peptidase_A8"/>
    <property type="match status" value="1"/>
</dbReference>
<keyword evidence="2 9" id="KW-1003">Cell membrane</keyword>
<gene>
    <name evidence="9" type="primary">lspA</name>
    <name evidence="11" type="ORF">EZS26_001285</name>
</gene>
<evidence type="ECO:0000256" key="2">
    <source>
        <dbReference type="ARBA" id="ARBA00022475"/>
    </source>
</evidence>
<comment type="caution">
    <text evidence="11">The sequence shown here is derived from an EMBL/GenBank/DDBJ whole genome shotgun (WGS) entry which is preliminary data.</text>
</comment>
<comment type="similarity">
    <text evidence="1 9 10">Belongs to the peptidase A8 family.</text>
</comment>
<comment type="catalytic activity">
    <reaction evidence="9">
        <text>Release of signal peptides from bacterial membrane prolipoproteins. Hydrolyzes -Xaa-Yaa-Zaa-|-(S,diacylglyceryl)Cys-, in which Xaa is hydrophobic (preferably Leu), and Yaa (Ala or Ser) and Zaa (Gly or Ala) have small, neutral side chains.</text>
        <dbReference type="EC" id="3.4.23.36"/>
    </reaction>
</comment>
<dbReference type="InterPro" id="IPR001872">
    <property type="entry name" value="Peptidase_A8"/>
</dbReference>
<organism evidence="11 12">
    <name type="scientific">Candidatus Ordinivivax streblomastigis</name>
    <dbReference type="NCBI Taxonomy" id="2540710"/>
    <lineage>
        <taxon>Bacteria</taxon>
        <taxon>Pseudomonadati</taxon>
        <taxon>Bacteroidota</taxon>
        <taxon>Bacteroidia</taxon>
        <taxon>Bacteroidales</taxon>
        <taxon>Candidatus Ordinivivax</taxon>
    </lineage>
</organism>
<sequence>MKLSKGSWAILIIGLVLLLDQLLKIWIKTHMLIGEDIWFTSWFSLRFVENNGMAMGIEVIGKLFLSIFRIVASFAIIYYLYLLVKNNFKLGYIICVSMIFAGAFGNIIDSIFYGIIFSESTPYTLATLFPPEGGYGDWLRGRVVDMFYFPLFESHWPSWLPWIGGDEFVFFRYIFNLADAFISVGIAILLLFYRNTFSESFESIKKK</sequence>
<keyword evidence="8 9" id="KW-0472">Membrane</keyword>
<dbReference type="PANTHER" id="PTHR33695:SF1">
    <property type="entry name" value="LIPOPROTEIN SIGNAL PEPTIDASE"/>
    <property type="match status" value="1"/>
</dbReference>
<feature type="transmembrane region" description="Helical" evidence="9">
    <location>
        <begin position="63"/>
        <end position="83"/>
    </location>
</feature>
<evidence type="ECO:0000256" key="4">
    <source>
        <dbReference type="ARBA" id="ARBA00022692"/>
    </source>
</evidence>
<feature type="transmembrane region" description="Helical" evidence="9">
    <location>
        <begin position="90"/>
        <end position="116"/>
    </location>
</feature>
<feature type="transmembrane region" description="Helical" evidence="9">
    <location>
        <begin position="170"/>
        <end position="193"/>
    </location>
</feature>
<keyword evidence="5 9" id="KW-0064">Aspartyl protease</keyword>
<dbReference type="GO" id="GO:0005886">
    <property type="term" value="C:plasma membrane"/>
    <property type="evidence" value="ECO:0007669"/>
    <property type="project" value="UniProtKB-SubCell"/>
</dbReference>
<feature type="active site" evidence="9">
    <location>
        <position position="145"/>
    </location>
</feature>
<keyword evidence="11" id="KW-0449">Lipoprotein</keyword>
<evidence type="ECO:0000313" key="12">
    <source>
        <dbReference type="Proteomes" id="UP000324575"/>
    </source>
</evidence>
<evidence type="ECO:0000256" key="1">
    <source>
        <dbReference type="ARBA" id="ARBA00006139"/>
    </source>
</evidence>
<evidence type="ECO:0000256" key="6">
    <source>
        <dbReference type="ARBA" id="ARBA00022801"/>
    </source>
</evidence>
<dbReference type="HAMAP" id="MF_00161">
    <property type="entry name" value="LspA"/>
    <property type="match status" value="1"/>
</dbReference>
<reference evidence="11 12" key="1">
    <citation type="submission" date="2019-03" db="EMBL/GenBank/DDBJ databases">
        <title>Single cell metagenomics reveals metabolic interactions within the superorganism composed of flagellate Streblomastix strix and complex community of Bacteroidetes bacteria on its surface.</title>
        <authorList>
            <person name="Treitli S.C."/>
            <person name="Kolisko M."/>
            <person name="Husnik F."/>
            <person name="Keeling P."/>
            <person name="Hampl V."/>
        </authorList>
    </citation>
    <scope>NUCLEOTIDE SEQUENCE [LARGE SCALE GENOMIC DNA]</scope>
    <source>
        <strain evidence="11">St1</strain>
    </source>
</reference>
<evidence type="ECO:0000256" key="9">
    <source>
        <dbReference type="HAMAP-Rule" id="MF_00161"/>
    </source>
</evidence>
<protein>
    <recommendedName>
        <fullName evidence="9">Lipoprotein signal peptidase</fullName>
        <ecNumber evidence="9">3.4.23.36</ecNumber>
    </recommendedName>
    <alternativeName>
        <fullName evidence="9">Prolipoprotein signal peptidase</fullName>
    </alternativeName>
    <alternativeName>
        <fullName evidence="9">Signal peptidase II</fullName>
        <shortName evidence="9">SPase II</shortName>
    </alternativeName>
</protein>
<evidence type="ECO:0000313" key="11">
    <source>
        <dbReference type="EMBL" id="KAA6302453.1"/>
    </source>
</evidence>
<dbReference type="UniPathway" id="UPA00665"/>
<dbReference type="Proteomes" id="UP000324575">
    <property type="component" value="Unassembled WGS sequence"/>
</dbReference>
<evidence type="ECO:0000256" key="8">
    <source>
        <dbReference type="ARBA" id="ARBA00023136"/>
    </source>
</evidence>
<keyword evidence="4 9" id="KW-0812">Transmembrane</keyword>
<evidence type="ECO:0000256" key="10">
    <source>
        <dbReference type="RuleBase" id="RU004181"/>
    </source>
</evidence>
<comment type="pathway">
    <text evidence="9">Protein modification; lipoprotein biosynthesis (signal peptide cleavage).</text>
</comment>
<dbReference type="EMBL" id="SNRX01000007">
    <property type="protein sequence ID" value="KAA6302453.1"/>
    <property type="molecule type" value="Genomic_DNA"/>
</dbReference>
<proteinExistence type="inferred from homology"/>